<evidence type="ECO:0000313" key="2">
    <source>
        <dbReference type="Proteomes" id="UP001589747"/>
    </source>
</evidence>
<name>A0ABV5KGS9_9BACL</name>
<comment type="caution">
    <text evidence="1">The sequence shown here is derived from an EMBL/GenBank/DDBJ whole genome shotgun (WGS) entry which is preliminary data.</text>
</comment>
<keyword evidence="2" id="KW-1185">Reference proteome</keyword>
<dbReference type="EMBL" id="JBHMDO010000002">
    <property type="protein sequence ID" value="MFB9324428.1"/>
    <property type="molecule type" value="Genomic_DNA"/>
</dbReference>
<gene>
    <name evidence="1" type="ORF">ACFFSY_00540</name>
</gene>
<dbReference type="InterPro" id="IPR027417">
    <property type="entry name" value="P-loop_NTPase"/>
</dbReference>
<proteinExistence type="predicted"/>
<dbReference type="SUPFAM" id="SSF52540">
    <property type="entry name" value="P-loop containing nucleoside triphosphate hydrolases"/>
    <property type="match status" value="1"/>
</dbReference>
<dbReference type="RefSeq" id="WP_377488312.1">
    <property type="nucleotide sequence ID" value="NZ_JBHMDO010000002.1"/>
</dbReference>
<reference evidence="1 2" key="1">
    <citation type="submission" date="2024-09" db="EMBL/GenBank/DDBJ databases">
        <authorList>
            <person name="Sun Q."/>
            <person name="Mori K."/>
        </authorList>
    </citation>
    <scope>NUCLEOTIDE SEQUENCE [LARGE SCALE GENOMIC DNA]</scope>
    <source>
        <strain evidence="1 2">TISTR 2452</strain>
    </source>
</reference>
<protein>
    <recommendedName>
        <fullName evidence="3">ATP-binding protein</fullName>
    </recommendedName>
</protein>
<dbReference type="Proteomes" id="UP001589747">
    <property type="component" value="Unassembled WGS sequence"/>
</dbReference>
<sequence>MKDERRSKHEEQSERIERGIGARWLPKEVVKLMLPSIDQLVGQIDSFREVAAAYQEQRRASDYHREETPHRRERPEFNNTIAVLGDRGTGKTTVLHSLKKNEIEGIQPYDTLTPFIVPEQMSPASTILGWILSSLRTEVESINQDYYEWLRRSQDNRDRRGWDRDSRAMDACIRSDEETPLRVAYKKAVRQYHLRTEQFARFVARRDEGAASYVTDNEKIINADLELIDSFHDLIDALVEAKSKLYGDKLQKDSDTPLVFIFFDDVDISAERAGEVLETIINFLTHPNIVTFITGYYKVFAEAMTLHLLQKEKVGDPAYLHETILPAHLGTPSENTTLRLRQERSEEFLKKAFRRLTAIRWRG</sequence>
<evidence type="ECO:0000313" key="1">
    <source>
        <dbReference type="EMBL" id="MFB9324428.1"/>
    </source>
</evidence>
<accession>A0ABV5KGS9</accession>
<organism evidence="1 2">
    <name type="scientific">Paenibacillus aurantiacus</name>
    <dbReference type="NCBI Taxonomy" id="1936118"/>
    <lineage>
        <taxon>Bacteria</taxon>
        <taxon>Bacillati</taxon>
        <taxon>Bacillota</taxon>
        <taxon>Bacilli</taxon>
        <taxon>Bacillales</taxon>
        <taxon>Paenibacillaceae</taxon>
        <taxon>Paenibacillus</taxon>
    </lineage>
</organism>
<evidence type="ECO:0008006" key="3">
    <source>
        <dbReference type="Google" id="ProtNLM"/>
    </source>
</evidence>